<feature type="transmembrane region" description="Helical" evidence="3">
    <location>
        <begin position="623"/>
        <end position="639"/>
    </location>
</feature>
<evidence type="ECO:0000256" key="2">
    <source>
        <dbReference type="SAM" id="MobiDB-lite"/>
    </source>
</evidence>
<evidence type="ECO:0000256" key="1">
    <source>
        <dbReference type="ARBA" id="ARBA00004141"/>
    </source>
</evidence>
<sequence length="762" mass="84655">MVESEDKNPQDESNNKTNGNNNTDINTINSIKSESKEIVAHYTRDESESPVERVKFEGLDDNDSICSDSDNDKLPPIPDGGWGWVVVASAFIVSACADGLAFSFGLLHAEFTTYFETTQSKTSLIGSLFIATPLLAGPVMSALVDRYGCRIMTMIAGVLSTIGFLLAAVSNSVEMLCLTFGFISGLAMGILYVTAVVSVAFWFDRRRNLAVSLASCGIGFGTLIYSPMTHYFLEIYDWRNTIILLAGTLLNMCVCGALMKNPEWLEIKQKRERKLSKARSRKSSSAGSISSRSIGGESAYLDSDELKTLLQSGKSPEYILATLATSIAEAEELEATTQMNAEQSCKRMHSAIHLPTFIQQNEKVPTEVLEKLMTNKRLYNIILQNYSDVITRRHSETNLNVENTENVGEPAKLAVEVKAKKPKEGGDEVKKAEKEVKDIKTEESKSNTNINSTKPKLVAKDSKTPQPQPQQQPSWFKQISTDHHYLKDVPLYRNTMMHRGAMMSITRYKLKSSSLPDIYRNSTWSLYSESDIEMRWYHRMGQALASMFDFKMYTEFHFLMFNLSSLILSVWFIVPYFFLTSYMNELKIEGGPLMTAIIGVASSIGIVALGWAGDQPWVNVTKTYAVCLIICGLSVAMYPPFITNYWALTVISAVFGLSFASSYSYTPTILMELMPIDHFTVAYGLILLSQGIGHLVGPPIGGMLYDLTGSWDLTFYMGGLWLVVSGLFVGVIAYTKDMRLCGSSPLMKEAEEARNENEAADV</sequence>
<feature type="transmembrane region" description="Helical" evidence="3">
    <location>
        <begin position="151"/>
        <end position="170"/>
    </location>
</feature>
<feature type="transmembrane region" description="Helical" evidence="3">
    <location>
        <begin position="591"/>
        <end position="611"/>
    </location>
</feature>
<feature type="transmembrane region" description="Helical" evidence="3">
    <location>
        <begin position="124"/>
        <end position="144"/>
    </location>
</feature>
<feature type="compositionally biased region" description="Low complexity" evidence="2">
    <location>
        <begin position="15"/>
        <end position="30"/>
    </location>
</feature>
<protein>
    <submittedName>
        <fullName evidence="6 7">Monocarboxylate transporter 14-like</fullName>
    </submittedName>
</protein>
<dbReference type="GeneID" id="113493789"/>
<evidence type="ECO:0000313" key="5">
    <source>
        <dbReference type="Proteomes" id="UP000322000"/>
    </source>
</evidence>
<reference evidence="6 7" key="1">
    <citation type="submission" date="2025-04" db="UniProtKB">
        <authorList>
            <consortium name="RefSeq"/>
        </authorList>
    </citation>
    <scope>IDENTIFICATION</scope>
</reference>
<dbReference type="InterPro" id="IPR050327">
    <property type="entry name" value="Proton-linked_MCT"/>
</dbReference>
<comment type="subcellular location">
    <subcellularLocation>
        <location evidence="1">Membrane</location>
        <topology evidence="1">Multi-pass membrane protein</topology>
    </subcellularLocation>
</comment>
<feature type="transmembrane region" description="Helical" evidence="3">
    <location>
        <begin position="645"/>
        <end position="666"/>
    </location>
</feature>
<dbReference type="InterPro" id="IPR036259">
    <property type="entry name" value="MFS_trans_sf"/>
</dbReference>
<evidence type="ECO:0000256" key="3">
    <source>
        <dbReference type="SAM" id="Phobius"/>
    </source>
</evidence>
<dbReference type="PANTHER" id="PTHR11360:SF111">
    <property type="entry name" value="CHASKI, ISOFORM A"/>
    <property type="match status" value="1"/>
</dbReference>
<dbReference type="RefSeq" id="XP_026727611.1">
    <property type="nucleotide sequence ID" value="XM_026871810.1"/>
</dbReference>
<feature type="compositionally biased region" description="Basic and acidic residues" evidence="2">
    <location>
        <begin position="419"/>
        <end position="445"/>
    </location>
</feature>
<name>A0A7E5VH19_TRINI</name>
<feature type="transmembrane region" description="Helical" evidence="3">
    <location>
        <begin position="240"/>
        <end position="259"/>
    </location>
</feature>
<feature type="domain" description="Major facilitator superfamily (MFS) profile" evidence="4">
    <location>
        <begin position="550"/>
        <end position="762"/>
    </location>
</feature>
<feature type="transmembrane region" description="Helical" evidence="3">
    <location>
        <begin position="678"/>
        <end position="701"/>
    </location>
</feature>
<dbReference type="RefSeq" id="XP_026727610.1">
    <property type="nucleotide sequence ID" value="XM_026871809.1"/>
</dbReference>
<organism evidence="5 6">
    <name type="scientific">Trichoplusia ni</name>
    <name type="common">Cabbage looper</name>
    <dbReference type="NCBI Taxonomy" id="7111"/>
    <lineage>
        <taxon>Eukaryota</taxon>
        <taxon>Metazoa</taxon>
        <taxon>Ecdysozoa</taxon>
        <taxon>Arthropoda</taxon>
        <taxon>Hexapoda</taxon>
        <taxon>Insecta</taxon>
        <taxon>Pterygota</taxon>
        <taxon>Neoptera</taxon>
        <taxon>Endopterygota</taxon>
        <taxon>Lepidoptera</taxon>
        <taxon>Glossata</taxon>
        <taxon>Ditrysia</taxon>
        <taxon>Noctuoidea</taxon>
        <taxon>Noctuidae</taxon>
        <taxon>Plusiinae</taxon>
        <taxon>Trichoplusia</taxon>
    </lineage>
</organism>
<keyword evidence="3" id="KW-0472">Membrane</keyword>
<dbReference type="Proteomes" id="UP000322000">
    <property type="component" value="Chromosome 5"/>
</dbReference>
<dbReference type="InterPro" id="IPR020846">
    <property type="entry name" value="MFS_dom"/>
</dbReference>
<feature type="region of interest" description="Disordered" evidence="2">
    <location>
        <begin position="419"/>
        <end position="474"/>
    </location>
</feature>
<evidence type="ECO:0000259" key="4">
    <source>
        <dbReference type="PROSITE" id="PS50850"/>
    </source>
</evidence>
<feature type="region of interest" description="Disordered" evidence="2">
    <location>
        <begin position="1"/>
        <end position="30"/>
    </location>
</feature>
<proteinExistence type="predicted"/>
<dbReference type="PANTHER" id="PTHR11360">
    <property type="entry name" value="MONOCARBOXYLATE TRANSPORTER"/>
    <property type="match status" value="1"/>
</dbReference>
<evidence type="ECO:0000313" key="7">
    <source>
        <dbReference type="RefSeq" id="XP_026727611.1"/>
    </source>
</evidence>
<keyword evidence="3" id="KW-0812">Transmembrane</keyword>
<dbReference type="Pfam" id="PF07690">
    <property type="entry name" value="MFS_1"/>
    <property type="match status" value="2"/>
</dbReference>
<keyword evidence="5" id="KW-1185">Reference proteome</keyword>
<dbReference type="PROSITE" id="PS50850">
    <property type="entry name" value="MFS"/>
    <property type="match status" value="1"/>
</dbReference>
<dbReference type="GO" id="GO:0016020">
    <property type="term" value="C:membrane"/>
    <property type="evidence" value="ECO:0007669"/>
    <property type="project" value="UniProtKB-SubCell"/>
</dbReference>
<dbReference type="SUPFAM" id="SSF103473">
    <property type="entry name" value="MFS general substrate transporter"/>
    <property type="match status" value="1"/>
</dbReference>
<feature type="transmembrane region" description="Helical" evidence="3">
    <location>
        <begin position="210"/>
        <end position="228"/>
    </location>
</feature>
<evidence type="ECO:0000313" key="6">
    <source>
        <dbReference type="RefSeq" id="XP_026727610.1"/>
    </source>
</evidence>
<feature type="compositionally biased region" description="Basic and acidic residues" evidence="2">
    <location>
        <begin position="1"/>
        <end position="14"/>
    </location>
</feature>
<dbReference type="Gene3D" id="1.20.1250.20">
    <property type="entry name" value="MFS general substrate transporter like domains"/>
    <property type="match status" value="2"/>
</dbReference>
<feature type="transmembrane region" description="Helical" evidence="3">
    <location>
        <begin position="82"/>
        <end position="104"/>
    </location>
</feature>
<dbReference type="InterPro" id="IPR011701">
    <property type="entry name" value="MFS"/>
</dbReference>
<dbReference type="KEGG" id="tnl:113493789"/>
<accession>A0A7E5VH19</accession>
<dbReference type="GO" id="GO:0008028">
    <property type="term" value="F:monocarboxylic acid transmembrane transporter activity"/>
    <property type="evidence" value="ECO:0007669"/>
    <property type="project" value="TreeGrafter"/>
</dbReference>
<gene>
    <name evidence="6 7" type="primary">LOC113493789</name>
</gene>
<dbReference type="AlphaFoldDB" id="A0A7E5VH19"/>
<feature type="transmembrane region" description="Helical" evidence="3">
    <location>
        <begin position="713"/>
        <end position="734"/>
    </location>
</feature>
<feature type="transmembrane region" description="Helical" evidence="3">
    <location>
        <begin position="556"/>
        <end position="579"/>
    </location>
</feature>
<feature type="transmembrane region" description="Helical" evidence="3">
    <location>
        <begin position="182"/>
        <end position="203"/>
    </location>
</feature>
<keyword evidence="3" id="KW-1133">Transmembrane helix</keyword>
<dbReference type="OrthoDB" id="410267at2759"/>